<dbReference type="PANTHER" id="PTHR34475:SF1">
    <property type="entry name" value="CYTOSKELETON PROTEIN RODZ"/>
    <property type="match status" value="1"/>
</dbReference>
<organism evidence="4 5">
    <name type="scientific">Komagataeibacter europaeus NBRC 3261</name>
    <dbReference type="NCBI Taxonomy" id="1234669"/>
    <lineage>
        <taxon>Bacteria</taxon>
        <taxon>Pseudomonadati</taxon>
        <taxon>Pseudomonadota</taxon>
        <taxon>Alphaproteobacteria</taxon>
        <taxon>Acetobacterales</taxon>
        <taxon>Acetobacteraceae</taxon>
        <taxon>Komagataeibacter</taxon>
    </lineage>
</organism>
<dbReference type="InterPro" id="IPR010982">
    <property type="entry name" value="Lambda_DNA-bd_dom_sf"/>
</dbReference>
<evidence type="ECO:0000313" key="5">
    <source>
        <dbReference type="Proteomes" id="UP000032675"/>
    </source>
</evidence>
<evidence type="ECO:0000259" key="3">
    <source>
        <dbReference type="Pfam" id="PF13464"/>
    </source>
</evidence>
<protein>
    <recommendedName>
        <fullName evidence="3">Cytoskeleton protein RodZ-like C-terminal domain-containing protein</fullName>
    </recommendedName>
</protein>
<dbReference type="AlphaFoldDB" id="A0A0D6PXR5"/>
<dbReference type="InterPro" id="IPR025194">
    <property type="entry name" value="RodZ-like_C"/>
</dbReference>
<feature type="region of interest" description="Disordered" evidence="1">
    <location>
        <begin position="1"/>
        <end position="26"/>
    </location>
</feature>
<sequence length="384" mass="40095">MSDGKRNFRPRPAQGTTAPAPGTTPIASVGDILRARREELGWKLPDVAAWLRIRLPYLEALEAGHPGELPGGAYAVGFLRTYAKALDLEAEHLVERFKVESRGAFTRRSELSFPMPLPERGLPTGVLLLCGIVILVVAYIGWYKLTGTDGLGHDIPAKLTLPGLSSSSTASPQVASVLPPAEERPEPPPQPLPQQERDALTGTPSSVPMPQAAPGEPPAPATPMQPLEKMGEDRNVLAQQAAAAAQPATPADSVTLNATAMTWVQVRKPGGPVLYDHTMQPGETWQTPQDQSGLVLTVGNAGGLTLVAGGVTTLPLGRNGEVRHNIPLSPAAVADGSVMRASPAPAIHPPAPSPMTDSSAVGATPVTGSGNNLSPPLPQHINPE</sequence>
<keyword evidence="2" id="KW-0472">Membrane</keyword>
<dbReference type="EMBL" id="BANI01000046">
    <property type="protein sequence ID" value="GAN96117.1"/>
    <property type="molecule type" value="Genomic_DNA"/>
</dbReference>
<feature type="compositionally biased region" description="Low complexity" evidence="1">
    <location>
        <begin position="12"/>
        <end position="26"/>
    </location>
</feature>
<keyword evidence="2" id="KW-1133">Transmembrane helix</keyword>
<feature type="transmembrane region" description="Helical" evidence="2">
    <location>
        <begin position="122"/>
        <end position="142"/>
    </location>
</feature>
<dbReference type="Gene3D" id="1.10.260.40">
    <property type="entry name" value="lambda repressor-like DNA-binding domains"/>
    <property type="match status" value="1"/>
</dbReference>
<proteinExistence type="predicted"/>
<name>A0A0D6PXR5_KOMEU</name>
<feature type="domain" description="Cytoskeleton protein RodZ-like C-terminal" evidence="3">
    <location>
        <begin position="255"/>
        <end position="323"/>
    </location>
</feature>
<keyword evidence="2" id="KW-0812">Transmembrane</keyword>
<accession>A0A0D6PXR5</accession>
<dbReference type="Pfam" id="PF13413">
    <property type="entry name" value="HTH_25"/>
    <property type="match status" value="1"/>
</dbReference>
<feature type="region of interest" description="Disordered" evidence="1">
    <location>
        <begin position="341"/>
        <end position="384"/>
    </location>
</feature>
<evidence type="ECO:0000256" key="2">
    <source>
        <dbReference type="SAM" id="Phobius"/>
    </source>
</evidence>
<feature type="compositionally biased region" description="Polar residues" evidence="1">
    <location>
        <begin position="355"/>
        <end position="374"/>
    </location>
</feature>
<dbReference type="PANTHER" id="PTHR34475">
    <property type="match status" value="1"/>
</dbReference>
<feature type="compositionally biased region" description="Low complexity" evidence="1">
    <location>
        <begin position="165"/>
        <end position="180"/>
    </location>
</feature>
<evidence type="ECO:0000256" key="1">
    <source>
        <dbReference type="SAM" id="MobiDB-lite"/>
    </source>
</evidence>
<reference evidence="4 5" key="1">
    <citation type="submission" date="2012-11" db="EMBL/GenBank/DDBJ databases">
        <title>Whole genome sequence of Gluconacetobacter europaeus NBRC3261.</title>
        <authorList>
            <person name="Azuma Y."/>
            <person name="Higashiura N."/>
            <person name="Hirakawa H."/>
            <person name="Matsushita K."/>
        </authorList>
    </citation>
    <scope>NUCLEOTIDE SEQUENCE [LARGE SCALE GENOMIC DNA]</scope>
    <source>
        <strain evidence="4 5">NBRC 3261</strain>
    </source>
</reference>
<dbReference type="GO" id="GO:0003677">
    <property type="term" value="F:DNA binding"/>
    <property type="evidence" value="ECO:0007669"/>
    <property type="project" value="InterPro"/>
</dbReference>
<dbReference type="RefSeq" id="WP_048850737.1">
    <property type="nucleotide sequence ID" value="NZ_BANI01000046.1"/>
</dbReference>
<dbReference type="InterPro" id="IPR050400">
    <property type="entry name" value="Bact_Cytoskel_RodZ"/>
</dbReference>
<evidence type="ECO:0000313" key="4">
    <source>
        <dbReference type="EMBL" id="GAN96117.1"/>
    </source>
</evidence>
<dbReference type="Proteomes" id="UP000032675">
    <property type="component" value="Unassembled WGS sequence"/>
</dbReference>
<gene>
    <name evidence="4" type="ORF">Geu3261_0052_088</name>
</gene>
<feature type="region of interest" description="Disordered" evidence="1">
    <location>
        <begin position="162"/>
        <end position="227"/>
    </location>
</feature>
<comment type="caution">
    <text evidence="4">The sequence shown here is derived from an EMBL/GenBank/DDBJ whole genome shotgun (WGS) entry which is preliminary data.</text>
</comment>
<dbReference type="Pfam" id="PF13464">
    <property type="entry name" value="RodZ_C"/>
    <property type="match status" value="1"/>
</dbReference>